<evidence type="ECO:0000256" key="3">
    <source>
        <dbReference type="ARBA" id="ARBA00022452"/>
    </source>
</evidence>
<comment type="similarity">
    <text evidence="11 12">Belongs to the TonB-dependent receptor family.</text>
</comment>
<dbReference type="InterPro" id="IPR000531">
    <property type="entry name" value="Beta-barrel_TonB"/>
</dbReference>
<feature type="region of interest" description="Disordered" evidence="13">
    <location>
        <begin position="205"/>
        <end position="228"/>
    </location>
</feature>
<dbReference type="OrthoDB" id="9758929at2"/>
<reference evidence="17 18" key="1">
    <citation type="submission" date="2019-02" db="EMBL/GenBank/DDBJ databases">
        <authorList>
            <person name="Li S.-H."/>
        </authorList>
    </citation>
    <scope>NUCLEOTIDE SEQUENCE [LARGE SCALE GENOMIC DNA]</scope>
    <source>
        <strain evidence="17 18">IMCC14385</strain>
    </source>
</reference>
<sequence length="826" mass="90827">MMKNKLWVALSLIATTAAPGTQVFAQDVQLEEILVTARKRLENLQDIPVSVSAFTSETITARDIRTLEDLAGATTGLVFENYATSGLSAAPIIRGMSLPFTTAREQNTAVFLDGIYLQRQSMLNPGLVEMERIEVVKGPQSAVYGRNAFAGAINYVTKGPTDELEGFAGLTYGTDDRFDYSAAVGGPIIEDRLLGRVSYSASEFDGHTDNEHPYAGIDPSGDNTEDKLGGWDDEVFSAALQYNAGDTLSFEVSYFKNESKREPQAFHNLDGARQFDGTDPENTLNCLDSTTTTSSGVLPVEVSGYHAYCGEIPYEPVYRDDLAALGYENDIIVDPRSFAVHSETELFTARMEWDFSANWSMKYLFGYTDHSGGGTGTQADHKSLLGEGITTGVLGFDPETGIIFDYTDSTIFNSNPEEELEASSHEVQLAWDGGGDWQFRGGLYYSEIEDANWNRFFFSEPCNSQESCQAGVEDGDPALPDNFLPGSGHALRGSETYYEDDIYALFAEAVWNVSEQLTVGVEARYTYEDKTFEQINGVFGTEATADGGEDFNYFTPRFTVQYQLSDYRMLYSTLAKGVKTGGFNPVDPEVNPQQQVYDEEENWTLEAGSKNTVLDGALLLNVAAYYIQWSDQQGIEAAADPDGFAPDVIGNIGDVEIWGLELETVYNLNESWAIDAGLSYTDPEYDEAIYSPAVNDANSSFGCDDITCPSDGDVSGNVLARTSKEQAQLGITYRAEMSGWDLSARLDANYRSKMYATPLNLADNGSRTLANLSVSLRDEHWDLTLWGKNIFDEEYVANSFVLPSFSGYIVGLGPKATWGLNARYNF</sequence>
<dbReference type="KEGG" id="halc:EY643_00870"/>
<evidence type="ECO:0000256" key="11">
    <source>
        <dbReference type="PROSITE-ProRule" id="PRU01360"/>
    </source>
</evidence>
<protein>
    <submittedName>
        <fullName evidence="17">TonB-dependent receptor</fullName>
    </submittedName>
</protein>
<evidence type="ECO:0000256" key="14">
    <source>
        <dbReference type="SAM" id="SignalP"/>
    </source>
</evidence>
<accession>A0A5P9NEY7</accession>
<evidence type="ECO:0000256" key="4">
    <source>
        <dbReference type="ARBA" id="ARBA00022496"/>
    </source>
</evidence>
<evidence type="ECO:0000256" key="5">
    <source>
        <dbReference type="ARBA" id="ARBA00022692"/>
    </source>
</evidence>
<evidence type="ECO:0000259" key="16">
    <source>
        <dbReference type="Pfam" id="PF07715"/>
    </source>
</evidence>
<dbReference type="PANTHER" id="PTHR32552">
    <property type="entry name" value="FERRICHROME IRON RECEPTOR-RELATED"/>
    <property type="match status" value="1"/>
</dbReference>
<dbReference type="PROSITE" id="PS52016">
    <property type="entry name" value="TONB_DEPENDENT_REC_3"/>
    <property type="match status" value="1"/>
</dbReference>
<evidence type="ECO:0000256" key="13">
    <source>
        <dbReference type="SAM" id="MobiDB-lite"/>
    </source>
</evidence>
<proteinExistence type="inferred from homology"/>
<evidence type="ECO:0000313" key="17">
    <source>
        <dbReference type="EMBL" id="QFU74313.1"/>
    </source>
</evidence>
<dbReference type="SUPFAM" id="SSF56935">
    <property type="entry name" value="Porins"/>
    <property type="match status" value="1"/>
</dbReference>
<feature type="signal peptide" evidence="14">
    <location>
        <begin position="1"/>
        <end position="25"/>
    </location>
</feature>
<dbReference type="Pfam" id="PF00593">
    <property type="entry name" value="TonB_dep_Rec_b-barrel"/>
    <property type="match status" value="1"/>
</dbReference>
<evidence type="ECO:0000256" key="1">
    <source>
        <dbReference type="ARBA" id="ARBA00004571"/>
    </source>
</evidence>
<evidence type="ECO:0000256" key="7">
    <source>
        <dbReference type="ARBA" id="ARBA00023065"/>
    </source>
</evidence>
<evidence type="ECO:0000256" key="12">
    <source>
        <dbReference type="RuleBase" id="RU003357"/>
    </source>
</evidence>
<evidence type="ECO:0000256" key="2">
    <source>
        <dbReference type="ARBA" id="ARBA00022448"/>
    </source>
</evidence>
<keyword evidence="3 11" id="KW-1134">Transmembrane beta strand</keyword>
<keyword evidence="10 11" id="KW-0998">Cell outer membrane</keyword>
<dbReference type="GO" id="GO:0006826">
    <property type="term" value="P:iron ion transport"/>
    <property type="evidence" value="ECO:0007669"/>
    <property type="project" value="UniProtKB-KW"/>
</dbReference>
<gene>
    <name evidence="17" type="ORF">EY643_00870</name>
</gene>
<comment type="subcellular location">
    <subcellularLocation>
        <location evidence="1 11">Cell outer membrane</location>
        <topology evidence="1 11">Multi-pass membrane protein</topology>
    </subcellularLocation>
</comment>
<keyword evidence="8 12" id="KW-0798">TonB box</keyword>
<dbReference type="Pfam" id="PF07715">
    <property type="entry name" value="Plug"/>
    <property type="match status" value="1"/>
</dbReference>
<keyword evidence="2 11" id="KW-0813">Transport</keyword>
<feature type="chain" id="PRO_5024930898" evidence="14">
    <location>
        <begin position="26"/>
        <end position="826"/>
    </location>
</feature>
<evidence type="ECO:0000259" key="15">
    <source>
        <dbReference type="Pfam" id="PF00593"/>
    </source>
</evidence>
<evidence type="ECO:0000256" key="8">
    <source>
        <dbReference type="ARBA" id="ARBA00023077"/>
    </source>
</evidence>
<dbReference type="Gene3D" id="2.40.170.20">
    <property type="entry name" value="TonB-dependent receptor, beta-barrel domain"/>
    <property type="match status" value="2"/>
</dbReference>
<feature type="domain" description="TonB-dependent receptor-like beta-barrel" evidence="15">
    <location>
        <begin position="339"/>
        <end position="790"/>
    </location>
</feature>
<keyword evidence="4" id="KW-0410">Iron transport</keyword>
<dbReference type="InterPro" id="IPR036942">
    <property type="entry name" value="Beta-barrel_TonB_sf"/>
</dbReference>
<dbReference type="AlphaFoldDB" id="A0A5P9NEY7"/>
<dbReference type="InterPro" id="IPR012910">
    <property type="entry name" value="Plug_dom"/>
</dbReference>
<keyword evidence="14" id="KW-0732">Signal</keyword>
<feature type="domain" description="TonB-dependent receptor plug" evidence="16">
    <location>
        <begin position="44"/>
        <end position="152"/>
    </location>
</feature>
<name>A0A5P9NEY7_9GAMM</name>
<organism evidence="17 18">
    <name type="scientific">Halioglobus maricola</name>
    <dbReference type="NCBI Taxonomy" id="2601894"/>
    <lineage>
        <taxon>Bacteria</taxon>
        <taxon>Pseudomonadati</taxon>
        <taxon>Pseudomonadota</taxon>
        <taxon>Gammaproteobacteria</taxon>
        <taxon>Cellvibrionales</taxon>
        <taxon>Halieaceae</taxon>
        <taxon>Halioglobus</taxon>
    </lineage>
</organism>
<keyword evidence="5 11" id="KW-0812">Transmembrane</keyword>
<evidence type="ECO:0000256" key="6">
    <source>
        <dbReference type="ARBA" id="ARBA00023004"/>
    </source>
</evidence>
<keyword evidence="9 11" id="KW-0472">Membrane</keyword>
<dbReference type="GO" id="GO:0009279">
    <property type="term" value="C:cell outer membrane"/>
    <property type="evidence" value="ECO:0007669"/>
    <property type="project" value="UniProtKB-SubCell"/>
</dbReference>
<keyword evidence="18" id="KW-1185">Reference proteome</keyword>
<evidence type="ECO:0000256" key="9">
    <source>
        <dbReference type="ARBA" id="ARBA00023136"/>
    </source>
</evidence>
<keyword evidence="6" id="KW-0408">Iron</keyword>
<keyword evidence="17" id="KW-0675">Receptor</keyword>
<dbReference type="PANTHER" id="PTHR32552:SF81">
    <property type="entry name" value="TONB-DEPENDENT OUTER MEMBRANE RECEPTOR"/>
    <property type="match status" value="1"/>
</dbReference>
<dbReference type="InterPro" id="IPR039426">
    <property type="entry name" value="TonB-dep_rcpt-like"/>
</dbReference>
<evidence type="ECO:0000313" key="18">
    <source>
        <dbReference type="Proteomes" id="UP000326287"/>
    </source>
</evidence>
<dbReference type="EMBL" id="CP036422">
    <property type="protein sequence ID" value="QFU74313.1"/>
    <property type="molecule type" value="Genomic_DNA"/>
</dbReference>
<evidence type="ECO:0000256" key="10">
    <source>
        <dbReference type="ARBA" id="ARBA00023237"/>
    </source>
</evidence>
<dbReference type="Proteomes" id="UP000326287">
    <property type="component" value="Chromosome"/>
</dbReference>
<keyword evidence="7" id="KW-0406">Ion transport</keyword>